<reference evidence="1 2" key="1">
    <citation type="submission" date="2019-06" db="EMBL/GenBank/DDBJ databases">
        <title>Sequencing the genomes of 1000 actinobacteria strains.</title>
        <authorList>
            <person name="Klenk H.-P."/>
        </authorList>
    </citation>
    <scope>NUCLEOTIDE SEQUENCE [LARGE SCALE GENOMIC DNA]</scope>
    <source>
        <strain evidence="1 2">DSM 42059</strain>
    </source>
</reference>
<evidence type="ECO:0000313" key="2">
    <source>
        <dbReference type="Proteomes" id="UP000318186"/>
    </source>
</evidence>
<gene>
    <name evidence="1" type="ORF">FHX80_111250</name>
</gene>
<organism evidence="1 2">
    <name type="scientific">Streptomyces brevispora</name>
    <dbReference type="NCBI Taxonomy" id="887462"/>
    <lineage>
        <taxon>Bacteria</taxon>
        <taxon>Bacillati</taxon>
        <taxon>Actinomycetota</taxon>
        <taxon>Actinomycetes</taxon>
        <taxon>Kitasatosporales</taxon>
        <taxon>Streptomycetaceae</taxon>
        <taxon>Streptomyces</taxon>
    </lineage>
</organism>
<dbReference type="AlphaFoldDB" id="A0A561UU21"/>
<name>A0A561UU21_9ACTN</name>
<proteinExistence type="predicted"/>
<sequence length="91" mass="10167">MPNRCRNRPGSSRPRADELRHGYAIACEVEQISGGRVTLRTGTLYGIGACYAGPLDRMPFMRTVRPTVHTRLIRRTRIPPAHRAALTAALR</sequence>
<dbReference type="Proteomes" id="UP000318186">
    <property type="component" value="Unassembled WGS sequence"/>
</dbReference>
<accession>A0A561UU21</accession>
<comment type="caution">
    <text evidence="1">The sequence shown here is derived from an EMBL/GenBank/DDBJ whole genome shotgun (WGS) entry which is preliminary data.</text>
</comment>
<evidence type="ECO:0000313" key="1">
    <source>
        <dbReference type="EMBL" id="TWG02839.1"/>
    </source>
</evidence>
<protein>
    <submittedName>
        <fullName evidence="1">Uncharacterized protein</fullName>
    </submittedName>
</protein>
<dbReference type="EMBL" id="VIWW01000001">
    <property type="protein sequence ID" value="TWG02839.1"/>
    <property type="molecule type" value="Genomic_DNA"/>
</dbReference>